<gene>
    <name evidence="2" type="ORF">BKE38_03110</name>
</gene>
<reference evidence="2 3" key="1">
    <citation type="submission" date="2016-10" db="EMBL/GenBank/DDBJ databases">
        <title>Draft Genome sequence of Roseomonas sp. strain M3.</title>
        <authorList>
            <person name="Subhash Y."/>
            <person name="Lee S."/>
        </authorList>
    </citation>
    <scope>NUCLEOTIDE SEQUENCE [LARGE SCALE GENOMIC DNA]</scope>
    <source>
        <strain evidence="2 3">M3</strain>
    </source>
</reference>
<evidence type="ECO:0000313" key="3">
    <source>
        <dbReference type="Proteomes" id="UP000188879"/>
    </source>
</evidence>
<sequence length="255" mass="27795">MPPPRRAAFPLTAYALPEAPLPPIRPASPRRGWMDATPGGFAYRCLPLTIANAHGWEIQTQCGVEAWWNGGPSREDVSVRVLRAGGVAPVSHFGAGVLTFPVPALLRCAPGQALWVGGPPNAAKDGIAPLTGIVEADWAPMTFTMNWRFTRPDHVVRFAPGETVCFFFPLDLSLALDARPETRPLAAEPSLAASHAAWRDSRRRFNIDLHAPQSEARRQGWQRDYTRGEGPEGARAEAHLTRIRLRPFPPPPAGA</sequence>
<dbReference type="OrthoDB" id="8910986at2"/>
<dbReference type="AlphaFoldDB" id="A0A1V2H7Z9"/>
<organism evidence="2 3">
    <name type="scientific">Teichococcus deserti</name>
    <dbReference type="NCBI Taxonomy" id="1817963"/>
    <lineage>
        <taxon>Bacteria</taxon>
        <taxon>Pseudomonadati</taxon>
        <taxon>Pseudomonadota</taxon>
        <taxon>Alphaproteobacteria</taxon>
        <taxon>Acetobacterales</taxon>
        <taxon>Roseomonadaceae</taxon>
        <taxon>Roseomonas</taxon>
    </lineage>
</organism>
<comment type="caution">
    <text evidence="2">The sequence shown here is derived from an EMBL/GenBank/DDBJ whole genome shotgun (WGS) entry which is preliminary data.</text>
</comment>
<feature type="compositionally biased region" description="Basic and acidic residues" evidence="1">
    <location>
        <begin position="224"/>
        <end position="240"/>
    </location>
</feature>
<evidence type="ECO:0000256" key="1">
    <source>
        <dbReference type="SAM" id="MobiDB-lite"/>
    </source>
</evidence>
<accession>A0A1V2H7Z9</accession>
<protein>
    <submittedName>
        <fullName evidence="2">Uncharacterized protein</fullName>
    </submittedName>
</protein>
<dbReference type="InterPro" id="IPR045709">
    <property type="entry name" value="DUF6065"/>
</dbReference>
<dbReference type="EMBL" id="MLCO01000019">
    <property type="protein sequence ID" value="ONG58328.1"/>
    <property type="molecule type" value="Genomic_DNA"/>
</dbReference>
<name>A0A1V2H7Z9_9PROT</name>
<dbReference type="Proteomes" id="UP000188879">
    <property type="component" value="Unassembled WGS sequence"/>
</dbReference>
<feature type="region of interest" description="Disordered" evidence="1">
    <location>
        <begin position="211"/>
        <end position="255"/>
    </location>
</feature>
<keyword evidence="3" id="KW-1185">Reference proteome</keyword>
<dbReference type="RefSeq" id="WP_076955914.1">
    <property type="nucleotide sequence ID" value="NZ_MLCO01000019.1"/>
</dbReference>
<dbReference type="Pfam" id="PF19541">
    <property type="entry name" value="DUF6065"/>
    <property type="match status" value="1"/>
</dbReference>
<evidence type="ECO:0000313" key="2">
    <source>
        <dbReference type="EMBL" id="ONG58328.1"/>
    </source>
</evidence>
<proteinExistence type="predicted"/>